<accession>A0A8J9ZRY1</accession>
<evidence type="ECO:0000313" key="2">
    <source>
        <dbReference type="EMBL" id="CAH1262444.1"/>
    </source>
</evidence>
<dbReference type="EMBL" id="OV696689">
    <property type="protein sequence ID" value="CAH1262444.1"/>
    <property type="molecule type" value="Genomic_DNA"/>
</dbReference>
<dbReference type="PANTHER" id="PTHR33887">
    <property type="entry name" value="PB1 DOMAIN-CONTAINING PROTEIN"/>
    <property type="match status" value="1"/>
</dbReference>
<protein>
    <submittedName>
        <fullName evidence="2">CXorf65 protein</fullName>
    </submittedName>
</protein>
<proteinExistence type="predicted"/>
<dbReference type="Pfam" id="PF15874">
    <property type="entry name" value="Il2rg"/>
    <property type="match status" value="1"/>
</dbReference>
<feature type="region of interest" description="Disordered" evidence="1">
    <location>
        <begin position="248"/>
        <end position="304"/>
    </location>
</feature>
<dbReference type="OrthoDB" id="2109241at2759"/>
<evidence type="ECO:0000256" key="1">
    <source>
        <dbReference type="SAM" id="MobiDB-lite"/>
    </source>
</evidence>
<dbReference type="AlphaFoldDB" id="A0A8J9ZRY1"/>
<gene>
    <name evidence="2" type="primary">CXorf65</name>
    <name evidence="2" type="ORF">BLAG_LOCUS17494</name>
</gene>
<name>A0A8J9ZRY1_BRALA</name>
<evidence type="ECO:0000313" key="3">
    <source>
        <dbReference type="Proteomes" id="UP000838412"/>
    </source>
</evidence>
<organism evidence="2 3">
    <name type="scientific">Branchiostoma lanceolatum</name>
    <name type="common">Common lancelet</name>
    <name type="synonym">Amphioxus lanceolatum</name>
    <dbReference type="NCBI Taxonomy" id="7740"/>
    <lineage>
        <taxon>Eukaryota</taxon>
        <taxon>Metazoa</taxon>
        <taxon>Chordata</taxon>
        <taxon>Cephalochordata</taxon>
        <taxon>Leptocardii</taxon>
        <taxon>Amphioxiformes</taxon>
        <taxon>Branchiostomatidae</taxon>
        <taxon>Branchiostoma</taxon>
    </lineage>
</organism>
<reference evidence="2" key="1">
    <citation type="submission" date="2022-01" db="EMBL/GenBank/DDBJ databases">
        <authorList>
            <person name="Braso-Vives M."/>
        </authorList>
    </citation>
    <scope>NUCLEOTIDE SEQUENCE</scope>
</reference>
<dbReference type="InterPro" id="IPR039471">
    <property type="entry name" value="CXorf65-like"/>
</dbReference>
<dbReference type="PANTHER" id="PTHR33887:SF6">
    <property type="entry name" value="CIDE-N DOMAIN-CONTAINING PROTEIN"/>
    <property type="match status" value="1"/>
</dbReference>
<feature type="compositionally biased region" description="Low complexity" evidence="1">
    <location>
        <begin position="252"/>
        <end position="265"/>
    </location>
</feature>
<dbReference type="Proteomes" id="UP000838412">
    <property type="component" value="Chromosome 4"/>
</dbReference>
<keyword evidence="3" id="KW-1185">Reference proteome</keyword>
<sequence length="304" mass="34131">MVVAARSLFPPLPVRDGKQETRSKVPRFKARHRIWNPSSHHHPLLTFRHLQLTLGTLHDISKIINLKHSRGTGEASRAVLVTVRPGHSHPTCVVRTQRFTRDPRPPYMYLRAPGSAGDHVYYSQVRRSRRHSGNENKSEIFNPKCRVLLLLKAIRDKCGCEHGDTIDLADETGEVMELASHPGDYASNYLPERATFILIKVEKECEGGEEDVRYLPLFKGTGLSKTFHARLNRRRRISDLVDMVSERRTSHSSRLLSRTSSRRLSVPVIKSTPKSPNKGATGRAGAVSTGGLKRDLVTGLKKSS</sequence>